<keyword evidence="1" id="KW-0812">Transmembrane</keyword>
<reference evidence="2" key="1">
    <citation type="submission" date="2022-06" db="EMBL/GenBank/DDBJ databases">
        <title>Genome Sequence of Candolleomyces eurysporus.</title>
        <authorList>
            <person name="Buettner E."/>
        </authorList>
    </citation>
    <scope>NUCLEOTIDE SEQUENCE</scope>
    <source>
        <strain evidence="2">VTCC 930004</strain>
    </source>
</reference>
<keyword evidence="3" id="KW-1185">Reference proteome</keyword>
<feature type="transmembrane region" description="Helical" evidence="1">
    <location>
        <begin position="12"/>
        <end position="36"/>
    </location>
</feature>
<evidence type="ECO:0000256" key="1">
    <source>
        <dbReference type="SAM" id="Phobius"/>
    </source>
</evidence>
<feature type="transmembrane region" description="Helical" evidence="1">
    <location>
        <begin position="96"/>
        <end position="114"/>
    </location>
</feature>
<feature type="non-terminal residue" evidence="2">
    <location>
        <position position="1"/>
    </location>
</feature>
<feature type="transmembrane region" description="Helical" evidence="1">
    <location>
        <begin position="42"/>
        <end position="63"/>
    </location>
</feature>
<dbReference type="AlphaFoldDB" id="A0A9W8MJQ4"/>
<dbReference type="EMBL" id="JANBPK010000807">
    <property type="protein sequence ID" value="KAJ2931553.1"/>
    <property type="molecule type" value="Genomic_DNA"/>
</dbReference>
<keyword evidence="1" id="KW-0472">Membrane</keyword>
<dbReference type="Proteomes" id="UP001140091">
    <property type="component" value="Unassembled WGS sequence"/>
</dbReference>
<proteinExistence type="predicted"/>
<comment type="caution">
    <text evidence="2">The sequence shown here is derived from an EMBL/GenBank/DDBJ whole genome shotgun (WGS) entry which is preliminary data.</text>
</comment>
<evidence type="ECO:0000313" key="2">
    <source>
        <dbReference type="EMBL" id="KAJ2931553.1"/>
    </source>
</evidence>
<gene>
    <name evidence="2" type="ORF">H1R20_g5610</name>
</gene>
<feature type="transmembrane region" description="Helical" evidence="1">
    <location>
        <begin position="129"/>
        <end position="148"/>
    </location>
</feature>
<evidence type="ECO:0000313" key="3">
    <source>
        <dbReference type="Proteomes" id="UP001140091"/>
    </source>
</evidence>
<dbReference type="OrthoDB" id="2384193at2759"/>
<accession>A0A9W8MJQ4</accession>
<sequence length="195" mass="21658">MSSRPAERAPAYSFASYSYMGTLPTLICFSVAMTALKFGEAWIFLVGSAAGTFTTVCFLYVIFRFPKFLEYVKAGGAEADVIVRLATFYELNCIRVAFRFIFSLPLLIIALDAIRGPYPIVGNAFATDFLLMMAGIGSFISSGITLLVDHTSPALIHRHEYAESADFSMSYESDAEIAARSQEIGFHVQFWYQVR</sequence>
<organism evidence="2 3">
    <name type="scientific">Candolleomyces eurysporus</name>
    <dbReference type="NCBI Taxonomy" id="2828524"/>
    <lineage>
        <taxon>Eukaryota</taxon>
        <taxon>Fungi</taxon>
        <taxon>Dikarya</taxon>
        <taxon>Basidiomycota</taxon>
        <taxon>Agaricomycotina</taxon>
        <taxon>Agaricomycetes</taxon>
        <taxon>Agaricomycetidae</taxon>
        <taxon>Agaricales</taxon>
        <taxon>Agaricineae</taxon>
        <taxon>Psathyrellaceae</taxon>
        <taxon>Candolleomyces</taxon>
    </lineage>
</organism>
<keyword evidence="1" id="KW-1133">Transmembrane helix</keyword>
<protein>
    <submittedName>
        <fullName evidence="2">Uncharacterized protein</fullName>
    </submittedName>
</protein>
<name>A0A9W8MJQ4_9AGAR</name>